<evidence type="ECO:0000256" key="9">
    <source>
        <dbReference type="SAM" id="MobiDB-lite"/>
    </source>
</evidence>
<dbReference type="OrthoDB" id="1904536at2759"/>
<comment type="similarity">
    <text evidence="3">Belongs to the DNAAF1 family.</text>
</comment>
<dbReference type="Gene3D" id="3.80.10.10">
    <property type="entry name" value="Ribonuclease Inhibitor"/>
    <property type="match status" value="2"/>
</dbReference>
<keyword evidence="7" id="KW-0966">Cell projection</keyword>
<name>A0A2A3EE27_APICC</name>
<evidence type="ECO:0000256" key="6">
    <source>
        <dbReference type="ARBA" id="ARBA00023069"/>
    </source>
</evidence>
<reference evidence="10 11" key="1">
    <citation type="submission" date="2014-07" db="EMBL/GenBank/DDBJ databases">
        <title>Genomic and transcriptomic analysis on Apis cerana provide comprehensive insights into honey bee biology.</title>
        <authorList>
            <person name="Diao Q."/>
            <person name="Sun L."/>
            <person name="Zheng H."/>
            <person name="Zheng H."/>
            <person name="Xu S."/>
            <person name="Wang S."/>
            <person name="Zeng Z."/>
            <person name="Hu F."/>
            <person name="Su S."/>
            <person name="Wu J."/>
        </authorList>
    </citation>
    <scope>NUCLEOTIDE SEQUENCE [LARGE SCALE GENOMIC DNA]</scope>
    <source>
        <tissue evidence="10">Pupae without intestine</tissue>
    </source>
</reference>
<protein>
    <recommendedName>
        <fullName evidence="8">Dynein axonemal assembly factor 1 homolog</fullName>
    </recommendedName>
</protein>
<proteinExistence type="inferred from homology"/>
<dbReference type="GO" id="GO:0035082">
    <property type="term" value="P:axoneme assembly"/>
    <property type="evidence" value="ECO:0007669"/>
    <property type="project" value="TreeGrafter"/>
</dbReference>
<evidence type="ECO:0000256" key="2">
    <source>
        <dbReference type="ARBA" id="ARBA00004138"/>
    </source>
</evidence>
<evidence type="ECO:0000256" key="4">
    <source>
        <dbReference type="ARBA" id="ARBA00022614"/>
    </source>
</evidence>
<sequence>MTEEFLKKHCKQHKLYQTPHLNDVLYLHYKGFSFIENLEKYTGLKCLWLENNGIREIANLENQSELKCLFLHNNLISKIENLEYLTKLDTLNLSYNTIRRIENLDSLKFLNTLNLSHNYLQSTGDIEHLRLLDSLSVLDISHNRIDTDEVVNILGDMKELRVVSLMGNPILKAIKLYRKTMILKCKNLKYLDDRPVFPRDRACAEAWMRGGPEEEAAERKRWIEAEQKKINDSVLAEEQGKFKSVSVSCNILHTKSDERKEDKSNECPSKDILDNYRRKDEPHPLSGQLSSIREDMKEFCVEMDKFVEKNKFVFKDSDKAKKGESSVGEEKDSFKWWDTKERKLKVKEILRQREEAERSKNVKRVEIVEVDKEEKKEGGGEEREEASKNVKEVVKDEKDVSPCQGVYDLLNLKKCPQILLKDVKAHVKTDEDDAMLKCESVKSDNSKDRLSGLYNSLFNEMNYRSGIDKNRSRKSLSSQELLTLEKIDETAEETTRSASCIDIISSDIDNSEIISVKSEPVDVKIMEPSTANVTSINSTDDEISDSESVKTIINNYDKPREIDEQVKANTNQDVSGEPGGDKADNVKIIEAQGDNDEIQSSETASERESAKSSSSNVEKSTISSKSHKRSRDCECQDVASKKFHLIEEMDAEQNATSSEKMVDGISEKCKRHFIKEAREFMKKESPLIDRCIDDLISKKSKGNWDLKNNQEDFLTCTALNITSDIFKTSENSDKRIGSTSNEQHRAMEAKKFFNVQNSQDNREVEESDSSIDKQVDIKSVDHLLKQSSIAQKQSKMCTDLYKQFCKHLEEIDSKRKLLIEPDFMKKNKSDHEEKKRDVLSPRETKQSKEEQTKSLIEVISEDATTNVEELEVEKLFLDSDPVMDAELKDKILKTINAPKSEEERLKGKKSADKLMKISREAMAKGKSLLDPSFPTCGQKNYFKDSRRFFMNLLEDDFSSEKDEDPTKNIDEEYESESIIFRENSVALIEEMEKLSSIEDNGIQGNKVVDIEKENVTIISENSVIKIEEIEKLSPTEGNSIQDGKILDMEKENVNRVRKSLEMQIVQGN</sequence>
<dbReference type="PANTHER" id="PTHR45973">
    <property type="entry name" value="PROTEIN PHOSPHATASE 1 REGULATORY SUBUNIT SDS22-RELATED"/>
    <property type="match status" value="1"/>
</dbReference>
<accession>A0A2A3EE27</accession>
<gene>
    <name evidence="10" type="ORF">APICC_10046</name>
</gene>
<keyword evidence="4" id="KW-0433">Leucine-rich repeat</keyword>
<dbReference type="GO" id="GO:0070840">
    <property type="term" value="F:dynein complex binding"/>
    <property type="evidence" value="ECO:0007669"/>
    <property type="project" value="TreeGrafter"/>
</dbReference>
<keyword evidence="11" id="KW-1185">Reference proteome</keyword>
<dbReference type="InterPro" id="IPR050576">
    <property type="entry name" value="Cilia_flagella_integrity"/>
</dbReference>
<keyword evidence="5" id="KW-0677">Repeat</keyword>
<evidence type="ECO:0000313" key="10">
    <source>
        <dbReference type="EMBL" id="PBC29261.1"/>
    </source>
</evidence>
<dbReference type="InterPro" id="IPR032675">
    <property type="entry name" value="LRR_dom_sf"/>
</dbReference>
<dbReference type="STRING" id="94128.A0A2A3EE27"/>
<dbReference type="FunFam" id="3.80.10.10:FF:000166">
    <property type="entry name" value="Dynein assembly factor 1, axonemal"/>
    <property type="match status" value="1"/>
</dbReference>
<evidence type="ECO:0000256" key="5">
    <source>
        <dbReference type="ARBA" id="ARBA00022737"/>
    </source>
</evidence>
<keyword evidence="6" id="KW-0969">Cilium</keyword>
<dbReference type="Proteomes" id="UP000242457">
    <property type="component" value="Unassembled WGS sequence"/>
</dbReference>
<dbReference type="AlphaFoldDB" id="A0A2A3EE27"/>
<dbReference type="EMBL" id="KZ288289">
    <property type="protein sequence ID" value="PBC29261.1"/>
    <property type="molecule type" value="Genomic_DNA"/>
</dbReference>
<evidence type="ECO:0000313" key="11">
    <source>
        <dbReference type="Proteomes" id="UP000242457"/>
    </source>
</evidence>
<dbReference type="SMART" id="SM00365">
    <property type="entry name" value="LRR_SD22"/>
    <property type="match status" value="4"/>
</dbReference>
<dbReference type="PANTHER" id="PTHR45973:SF9">
    <property type="entry name" value="LEUCINE-RICH REPEAT-CONTAINING PROTEIN 46"/>
    <property type="match status" value="1"/>
</dbReference>
<feature type="region of interest" description="Disordered" evidence="9">
    <location>
        <begin position="258"/>
        <end position="288"/>
    </location>
</feature>
<comment type="subcellular location">
    <subcellularLocation>
        <location evidence="2">Cell projection</location>
        <location evidence="2">Cilium</location>
    </subcellularLocation>
</comment>
<organism evidence="10 11">
    <name type="scientific">Apis cerana cerana</name>
    <name type="common">Oriental honeybee</name>
    <dbReference type="NCBI Taxonomy" id="94128"/>
    <lineage>
        <taxon>Eukaryota</taxon>
        <taxon>Metazoa</taxon>
        <taxon>Ecdysozoa</taxon>
        <taxon>Arthropoda</taxon>
        <taxon>Hexapoda</taxon>
        <taxon>Insecta</taxon>
        <taxon>Pterygota</taxon>
        <taxon>Neoptera</taxon>
        <taxon>Endopterygota</taxon>
        <taxon>Hymenoptera</taxon>
        <taxon>Apocrita</taxon>
        <taxon>Aculeata</taxon>
        <taxon>Apoidea</taxon>
        <taxon>Anthophila</taxon>
        <taxon>Apidae</taxon>
        <taxon>Apis</taxon>
    </lineage>
</organism>
<evidence type="ECO:0000256" key="3">
    <source>
        <dbReference type="ARBA" id="ARBA00006453"/>
    </source>
</evidence>
<evidence type="ECO:0000256" key="8">
    <source>
        <dbReference type="ARBA" id="ARBA00024433"/>
    </source>
</evidence>
<feature type="region of interest" description="Disordered" evidence="9">
    <location>
        <begin position="826"/>
        <end position="852"/>
    </location>
</feature>
<dbReference type="SUPFAM" id="SSF52075">
    <property type="entry name" value="Outer arm dynein light chain 1"/>
    <property type="match status" value="1"/>
</dbReference>
<feature type="compositionally biased region" description="Low complexity" evidence="9">
    <location>
        <begin position="611"/>
        <end position="624"/>
    </location>
</feature>
<dbReference type="PROSITE" id="PS51450">
    <property type="entry name" value="LRR"/>
    <property type="match status" value="4"/>
</dbReference>
<dbReference type="InterPro" id="IPR001611">
    <property type="entry name" value="Leu-rich_rpt"/>
</dbReference>
<evidence type="ECO:0000256" key="1">
    <source>
        <dbReference type="ARBA" id="ARBA00003843"/>
    </source>
</evidence>
<feature type="region of interest" description="Disordered" evidence="9">
    <location>
        <begin position="555"/>
        <end position="631"/>
    </location>
</feature>
<feature type="compositionally biased region" description="Basic and acidic residues" evidence="9">
    <location>
        <begin position="557"/>
        <end position="566"/>
    </location>
</feature>
<feature type="compositionally biased region" description="Basic and acidic residues" evidence="9">
    <location>
        <begin position="258"/>
        <end position="283"/>
    </location>
</feature>
<dbReference type="GO" id="GO:0005930">
    <property type="term" value="C:axoneme"/>
    <property type="evidence" value="ECO:0007669"/>
    <property type="project" value="TreeGrafter"/>
</dbReference>
<dbReference type="Pfam" id="PF14580">
    <property type="entry name" value="LRR_9"/>
    <property type="match status" value="1"/>
</dbReference>
<evidence type="ECO:0000256" key="7">
    <source>
        <dbReference type="ARBA" id="ARBA00023273"/>
    </source>
</evidence>
<feature type="region of interest" description="Disordered" evidence="9">
    <location>
        <begin position="371"/>
        <end position="390"/>
    </location>
</feature>
<comment type="function">
    <text evidence="1">Cilium-specific protein required for cilia structures.</text>
</comment>